<dbReference type="AlphaFoldDB" id="A0A2N1PUT7"/>
<accession>A0A2N1PUT7</accession>
<dbReference type="Proteomes" id="UP000233256">
    <property type="component" value="Unassembled WGS sequence"/>
</dbReference>
<keyword evidence="1" id="KW-0472">Membrane</keyword>
<evidence type="ECO:0000313" key="3">
    <source>
        <dbReference type="Proteomes" id="UP000233256"/>
    </source>
</evidence>
<evidence type="ECO:0008006" key="4">
    <source>
        <dbReference type="Google" id="ProtNLM"/>
    </source>
</evidence>
<keyword evidence="1" id="KW-1133">Transmembrane helix</keyword>
<dbReference type="EMBL" id="PGXC01000001">
    <property type="protein sequence ID" value="PKK92095.1"/>
    <property type="molecule type" value="Genomic_DNA"/>
</dbReference>
<reference evidence="2 3" key="1">
    <citation type="journal article" date="2017" name="ISME J.">
        <title>Potential for microbial H2 and metal transformations associated with novel bacteria and archaea in deep terrestrial subsurface sediments.</title>
        <authorList>
            <person name="Hernsdorf A.W."/>
            <person name="Amano Y."/>
            <person name="Miyakawa K."/>
            <person name="Ise K."/>
            <person name="Suzuki Y."/>
            <person name="Anantharaman K."/>
            <person name="Probst A."/>
            <person name="Burstein D."/>
            <person name="Thomas B.C."/>
            <person name="Banfield J.F."/>
        </authorList>
    </citation>
    <scope>NUCLEOTIDE SEQUENCE [LARGE SCALE GENOMIC DNA]</scope>
    <source>
        <strain evidence="2">HGW-Wallbacteria-1</strain>
    </source>
</reference>
<organism evidence="2 3">
    <name type="scientific">Candidatus Wallbacteria bacterium HGW-Wallbacteria-1</name>
    <dbReference type="NCBI Taxonomy" id="2013854"/>
    <lineage>
        <taxon>Bacteria</taxon>
        <taxon>Candidatus Walliibacteriota</taxon>
    </lineage>
</organism>
<proteinExistence type="predicted"/>
<evidence type="ECO:0000256" key="1">
    <source>
        <dbReference type="SAM" id="Phobius"/>
    </source>
</evidence>
<sequence>MNKSNRGSTLLVILFVVSIIFILGLSYLYITGEQRYQSVKFRSNVTAFYLAEAGVARAVAEFRQELASPLVQGEDINESKLALLDIDKAATYTRVLDISDIVPGSSVHVTMQLLNVRGNPFFCFIKSKEKVPARLNIYKQTSDELYENKSLGGWSANLKILSVATFEETTRRIEVLKDVKMLNVSPPAPEYSLFISGKNVEELRNGEFLVSNWDFSDTIGSVIEPLMKEVGESFNFRGAGEDEKTQANLLNELQDFISRTNNVGLQNKINQLIMQMNPWAKVRTNGELRVYLPFFEVDDIINYFVDNRFAELPEVGYVNSNNRLHDRFMGKYTRFEGVVMKHYFEIRPYITNRDRKKERNKLYTLFSTRRRYPLQNPDEYEPEYLDVLKEKAMDFATIVLPRDQAVLKGSSSEPLRVEGLMVTKEDLRIGGPVRGKGIIYSDQGSIYVTSSLTAADKDTMISLVAPRGAIYLGVEDDVVIDGSCCSMESVLRGKRLVINGNLVVRNLNRSKGMASTSMAPEVNINYDARIRNEAVDNLQGFVSPGEISWREPKI</sequence>
<keyword evidence="1" id="KW-0812">Transmembrane</keyword>
<comment type="caution">
    <text evidence="2">The sequence shown here is derived from an EMBL/GenBank/DDBJ whole genome shotgun (WGS) entry which is preliminary data.</text>
</comment>
<gene>
    <name evidence="2" type="ORF">CVV64_01365</name>
</gene>
<protein>
    <recommendedName>
        <fullName evidence="4">Type 4 fimbrial biogenesis protein PilX N-terminal domain-containing protein</fullName>
    </recommendedName>
</protein>
<evidence type="ECO:0000313" key="2">
    <source>
        <dbReference type="EMBL" id="PKK92095.1"/>
    </source>
</evidence>
<feature type="transmembrane region" description="Helical" evidence="1">
    <location>
        <begin position="9"/>
        <end position="30"/>
    </location>
</feature>
<name>A0A2N1PUT7_9BACT</name>